<evidence type="ECO:0000313" key="11">
    <source>
        <dbReference type="Proteomes" id="UP000070456"/>
    </source>
</evidence>
<dbReference type="InterPro" id="IPR011491">
    <property type="entry name" value="FlgE_D2"/>
</dbReference>
<keyword evidence="11" id="KW-1185">Reference proteome</keyword>
<dbReference type="InterPro" id="IPR019776">
    <property type="entry name" value="Flagellar_basal_body_rod_CS"/>
</dbReference>
<dbReference type="RefSeq" id="WP_068556104.1">
    <property type="nucleotide sequence ID" value="NZ_LOEE01000031.1"/>
</dbReference>
<protein>
    <recommendedName>
        <fullName evidence="3 5">Flagellar hook protein FlgE</fullName>
    </recommendedName>
</protein>
<dbReference type="OrthoDB" id="9804559at2"/>
<reference evidence="10 11" key="1">
    <citation type="submission" date="2015-12" db="EMBL/GenBank/DDBJ databases">
        <title>Draft genome sequence of the thermoanaerobe Thermotalea metallivorans, an isolate from the runoff channel of the Great Artesian Basin, Australia.</title>
        <authorList>
            <person name="Patel B.K."/>
        </authorList>
    </citation>
    <scope>NUCLEOTIDE SEQUENCE [LARGE SCALE GENOMIC DNA]</scope>
    <source>
        <strain evidence="10 11">B2-1</strain>
    </source>
</reference>
<gene>
    <name evidence="10" type="primary">flgE</name>
    <name evidence="10" type="ORF">AN619_15060</name>
</gene>
<comment type="function">
    <text evidence="5">A flexible structure which links the flagellar filament to the drive apparatus in the basal body.</text>
</comment>
<dbReference type="Proteomes" id="UP000070456">
    <property type="component" value="Unassembled WGS sequence"/>
</dbReference>
<dbReference type="NCBIfam" id="TIGR03506">
    <property type="entry name" value="FlgEFG_subfam"/>
    <property type="match status" value="1"/>
</dbReference>
<dbReference type="Pfam" id="PF00460">
    <property type="entry name" value="Flg_bb_rod"/>
    <property type="match status" value="1"/>
</dbReference>
<evidence type="ECO:0000256" key="2">
    <source>
        <dbReference type="ARBA" id="ARBA00009677"/>
    </source>
</evidence>
<keyword evidence="10" id="KW-0969">Cilium</keyword>
<dbReference type="InterPro" id="IPR037058">
    <property type="entry name" value="Falgellar_hook_FlgE_sf"/>
</dbReference>
<dbReference type="GO" id="GO:0009424">
    <property type="term" value="C:bacterial-type flagellum hook"/>
    <property type="evidence" value="ECO:0007669"/>
    <property type="project" value="TreeGrafter"/>
</dbReference>
<evidence type="ECO:0000256" key="3">
    <source>
        <dbReference type="ARBA" id="ARBA00019015"/>
    </source>
</evidence>
<comment type="subcellular location">
    <subcellularLocation>
        <location evidence="1 5">Bacterial flagellum basal body</location>
    </subcellularLocation>
</comment>
<dbReference type="AlphaFoldDB" id="A0A140L5C7"/>
<comment type="similarity">
    <text evidence="2 5">Belongs to the flagella basal body rod proteins family.</text>
</comment>
<sequence>MMRSMFSAVSGLSAHQAKMDVIGNNIANVNTVGFKAGRVTFQEVFSQTIRGASAAQGGRGGTNPQQIGLGINVASMDTIHTRGAVERTDVPTDVMINGDGFFIVSNDTNFLNRSYTRAGNFYVDAAGNLNTADGYRVLGYRVDEKTYGQNPVFKTNLEGLVINRAASVPAQATTKVGFEGILNSGTKSTTAYATVPSTIVGADDTVTDSVYLAKPADPSKPFDAATNAKYEVNPDYADAVARETTFDVYDKLGGIHRIKQCFIKTGANQFQVETFYVKPDGSMLHATGAPFTGGAVTLQFDTSGNLTAGGPLTLTIDGSLTNGAGNLSFEVQYDHLKMFDNDSTAGATSVDGYKQGTLDGFSIGPDGTIEGIFSNGLKSPLGRIALANFKNPAGLLKTQANMYVNTANSGEPMIGKPGDSGFASLNAGALEMSNVDLSKEFTTMITTQRGFQANSRVITTTDQMLEELVNLKR</sequence>
<dbReference type="Pfam" id="PF07559">
    <property type="entry name" value="FlgE_D2"/>
    <property type="match status" value="1"/>
</dbReference>
<feature type="domain" description="Flagellar hook protein FlgE D2" evidence="8">
    <location>
        <begin position="228"/>
        <end position="353"/>
    </location>
</feature>
<dbReference type="PANTHER" id="PTHR30435">
    <property type="entry name" value="FLAGELLAR PROTEIN"/>
    <property type="match status" value="1"/>
</dbReference>
<feature type="domain" description="Flagellar basal-body/hook protein C-terminal" evidence="7">
    <location>
        <begin position="427"/>
        <end position="471"/>
    </location>
</feature>
<dbReference type="InterPro" id="IPR020013">
    <property type="entry name" value="Flagellar_FlgE/F/G"/>
</dbReference>
<evidence type="ECO:0000256" key="4">
    <source>
        <dbReference type="ARBA" id="ARBA00023143"/>
    </source>
</evidence>
<evidence type="ECO:0000259" key="7">
    <source>
        <dbReference type="Pfam" id="PF06429"/>
    </source>
</evidence>
<keyword evidence="10" id="KW-0282">Flagellum</keyword>
<dbReference type="PROSITE" id="PS00588">
    <property type="entry name" value="FLAGELLA_BB_ROD"/>
    <property type="match status" value="1"/>
</dbReference>
<evidence type="ECO:0000259" key="9">
    <source>
        <dbReference type="Pfam" id="PF22692"/>
    </source>
</evidence>
<evidence type="ECO:0000259" key="8">
    <source>
        <dbReference type="Pfam" id="PF07559"/>
    </source>
</evidence>
<dbReference type="PATRIC" id="fig|520762.4.peg.1673"/>
<dbReference type="PANTHER" id="PTHR30435:SF1">
    <property type="entry name" value="FLAGELLAR HOOK PROTEIN FLGE"/>
    <property type="match status" value="1"/>
</dbReference>
<dbReference type="InterPro" id="IPR001444">
    <property type="entry name" value="Flag_bb_rod_N"/>
</dbReference>
<evidence type="ECO:0000313" key="10">
    <source>
        <dbReference type="EMBL" id="KXG75752.1"/>
    </source>
</evidence>
<feature type="domain" description="Flagellar basal body rod protein N-terminal" evidence="6">
    <location>
        <begin position="7"/>
        <end position="35"/>
    </location>
</feature>
<organism evidence="10 11">
    <name type="scientific">Thermotalea metallivorans</name>
    <dbReference type="NCBI Taxonomy" id="520762"/>
    <lineage>
        <taxon>Bacteria</taxon>
        <taxon>Bacillati</taxon>
        <taxon>Bacillota</taxon>
        <taxon>Clostridia</taxon>
        <taxon>Peptostreptococcales</taxon>
        <taxon>Thermotaleaceae</taxon>
        <taxon>Thermotalea</taxon>
    </lineage>
</organism>
<dbReference type="InterPro" id="IPR010930">
    <property type="entry name" value="Flg_bb/hook_C_dom"/>
</dbReference>
<accession>A0A140L5C7</accession>
<feature type="domain" description="Flagellar hook protein FlgE/F/G-like D1" evidence="9">
    <location>
        <begin position="95"/>
        <end position="165"/>
    </location>
</feature>
<dbReference type="GO" id="GO:0071978">
    <property type="term" value="P:bacterial-type flagellum-dependent swarming motility"/>
    <property type="evidence" value="ECO:0007669"/>
    <property type="project" value="TreeGrafter"/>
</dbReference>
<dbReference type="GO" id="GO:0005829">
    <property type="term" value="C:cytosol"/>
    <property type="evidence" value="ECO:0007669"/>
    <property type="project" value="TreeGrafter"/>
</dbReference>
<dbReference type="EMBL" id="LOEE01000031">
    <property type="protein sequence ID" value="KXG75752.1"/>
    <property type="molecule type" value="Genomic_DNA"/>
</dbReference>
<evidence type="ECO:0000256" key="1">
    <source>
        <dbReference type="ARBA" id="ARBA00004117"/>
    </source>
</evidence>
<keyword evidence="4 5" id="KW-0975">Bacterial flagellum</keyword>
<dbReference type="Pfam" id="PF06429">
    <property type="entry name" value="Flg_bbr_C"/>
    <property type="match status" value="1"/>
</dbReference>
<dbReference type="STRING" id="520762.AN619_15060"/>
<comment type="caution">
    <text evidence="10">The sequence shown here is derived from an EMBL/GenBank/DDBJ whole genome shotgun (WGS) entry which is preliminary data.</text>
</comment>
<dbReference type="InterPro" id="IPR037925">
    <property type="entry name" value="FlgE/F/G-like"/>
</dbReference>
<dbReference type="SUPFAM" id="SSF117143">
    <property type="entry name" value="Flagellar hook protein flgE"/>
    <property type="match status" value="1"/>
</dbReference>
<proteinExistence type="inferred from homology"/>
<dbReference type="Pfam" id="PF22692">
    <property type="entry name" value="LlgE_F_G_D1"/>
    <property type="match status" value="1"/>
</dbReference>
<dbReference type="InterPro" id="IPR053967">
    <property type="entry name" value="LlgE_F_G-like_D1"/>
</dbReference>
<evidence type="ECO:0000256" key="5">
    <source>
        <dbReference type="RuleBase" id="RU362116"/>
    </source>
</evidence>
<dbReference type="GO" id="GO:0009425">
    <property type="term" value="C:bacterial-type flagellum basal body"/>
    <property type="evidence" value="ECO:0007669"/>
    <property type="project" value="UniProtKB-SubCell"/>
</dbReference>
<keyword evidence="10" id="KW-0966">Cell projection</keyword>
<evidence type="ECO:0000259" key="6">
    <source>
        <dbReference type="Pfam" id="PF00460"/>
    </source>
</evidence>
<dbReference type="Gene3D" id="2.60.98.20">
    <property type="entry name" value="Flagellar hook protein FlgE"/>
    <property type="match status" value="1"/>
</dbReference>
<name>A0A140L5C7_9FIRM</name>